<feature type="region of interest" description="Disordered" evidence="1">
    <location>
        <begin position="434"/>
        <end position="462"/>
    </location>
</feature>
<organism evidence="2 3">
    <name type="scientific">Paspalum notatum var. saurae</name>
    <dbReference type="NCBI Taxonomy" id="547442"/>
    <lineage>
        <taxon>Eukaryota</taxon>
        <taxon>Viridiplantae</taxon>
        <taxon>Streptophyta</taxon>
        <taxon>Embryophyta</taxon>
        <taxon>Tracheophyta</taxon>
        <taxon>Spermatophyta</taxon>
        <taxon>Magnoliopsida</taxon>
        <taxon>Liliopsida</taxon>
        <taxon>Poales</taxon>
        <taxon>Poaceae</taxon>
        <taxon>PACMAD clade</taxon>
        <taxon>Panicoideae</taxon>
        <taxon>Andropogonodae</taxon>
        <taxon>Paspaleae</taxon>
        <taxon>Paspalinae</taxon>
        <taxon>Paspalum</taxon>
    </lineage>
</organism>
<evidence type="ECO:0000313" key="3">
    <source>
        <dbReference type="Proteomes" id="UP001341281"/>
    </source>
</evidence>
<keyword evidence="3" id="KW-1185">Reference proteome</keyword>
<accession>A0AAQ3UAK0</accession>
<name>A0AAQ3UAK0_PASNO</name>
<feature type="compositionally biased region" description="Polar residues" evidence="1">
    <location>
        <begin position="143"/>
        <end position="157"/>
    </location>
</feature>
<sequence>METTTLASKTGAVEEPRHLCNVAPPAERLADQQECNHFSLRGYVALLQKKDPKLRSLQIYGDQQQYDEHHNSSPLSVAKYRRISSGFQGSPNNLDVSANILNDVSMDVSDLPDVAQMISSVEANDTESPCSPKPCVVVNEEQNMTTQDIPNNDPNDYTRNRHKDSKHISEHRSNLIQKQGPCRASLRSVRSDSKRKNNKSSGLDDIPYIKFYQRKTKKMRLLSELINTDQVGGSEDAIEVDYENNVDINESGKSRVSLEVGKDDDTHSNQKVGEIQSKDVKNEAKHTGVDNVDDGSPLLDWLKKPHKKVRTEKKDSGHMYLGSSTVSNSNHDMAASKEMHHDFLLSVGDLDQKNVPSTIIADHGNEKAQNDNTEKNMLRPDGSPQMESQGIIHICQTKDGPIDTSTVLDSKQKALQVHGSIRTEAAYVHPLDLHKQKSSQCHADSRTKNPNSHPTESHTQNSFQVRALPIARASSNYITDQPVVAAVDHYTNEVVNHVQLRSVPSTSITMEAGRLGDQRLAGHSGLYGREPMTARYQRADKRHMELQTQTLSPQYGGHLIEKASLTPQDLSRHQKDIAKWSGNCGTQSGYRLGESKGTTSFAIYRKGNHETLNSGMSSVGCNALQLGSISPVDPELDSTSYGNHHIEKAPLMLQDLSWRQVQQNLHRSLRPHPRFGVFGPLLQQDIAKCCAASQEYPSKVMIQASLGLVAMLMCDSFKTASRNSPTSTYGFQFRNIPREVNSVPIHMYGASRNYVTHQPVVAGVDHCTNEVVNHVQLRSVPSTSLTMEVGRPLRPHPRVGARSTATAGHCKVIF</sequence>
<dbReference type="GO" id="GO:0048367">
    <property type="term" value="P:shoot system development"/>
    <property type="evidence" value="ECO:0007669"/>
    <property type="project" value="InterPro"/>
</dbReference>
<dbReference type="GO" id="GO:0045892">
    <property type="term" value="P:negative regulation of DNA-templated transcription"/>
    <property type="evidence" value="ECO:0007669"/>
    <property type="project" value="InterPro"/>
</dbReference>
<dbReference type="PANTHER" id="PTHR35504">
    <property type="entry name" value="PROTEIN EMBRYONIC FLOWER 1"/>
    <property type="match status" value="1"/>
</dbReference>
<dbReference type="AlphaFoldDB" id="A0AAQ3UAK0"/>
<evidence type="ECO:0000313" key="2">
    <source>
        <dbReference type="EMBL" id="WVZ88593.1"/>
    </source>
</evidence>
<dbReference type="EMBL" id="CP144752">
    <property type="protein sequence ID" value="WVZ88593.1"/>
    <property type="molecule type" value="Genomic_DNA"/>
</dbReference>
<feature type="compositionally biased region" description="Polar residues" evidence="1">
    <location>
        <begin position="438"/>
        <end position="462"/>
    </location>
</feature>
<dbReference type="PANTHER" id="PTHR35504:SF1">
    <property type="entry name" value="PROTEIN EMBRYONIC FLOWER 1"/>
    <property type="match status" value="1"/>
</dbReference>
<evidence type="ECO:0000256" key="1">
    <source>
        <dbReference type="SAM" id="MobiDB-lite"/>
    </source>
</evidence>
<dbReference type="InterPro" id="IPR034583">
    <property type="entry name" value="EMF1"/>
</dbReference>
<protein>
    <submittedName>
        <fullName evidence="2">Uncharacterized protein</fullName>
    </submittedName>
</protein>
<reference evidence="2 3" key="1">
    <citation type="submission" date="2024-02" db="EMBL/GenBank/DDBJ databases">
        <title>High-quality chromosome-scale genome assembly of Pensacola bahiagrass (Paspalum notatum Flugge var. saurae).</title>
        <authorList>
            <person name="Vega J.M."/>
            <person name="Podio M."/>
            <person name="Orjuela J."/>
            <person name="Siena L.A."/>
            <person name="Pessino S.C."/>
            <person name="Combes M.C."/>
            <person name="Mariac C."/>
            <person name="Albertini E."/>
            <person name="Pupilli F."/>
            <person name="Ortiz J.P.A."/>
            <person name="Leblanc O."/>
        </authorList>
    </citation>
    <scope>NUCLEOTIDE SEQUENCE [LARGE SCALE GENOMIC DNA]</scope>
    <source>
        <strain evidence="2">R1</strain>
        <tissue evidence="2">Leaf</tissue>
    </source>
</reference>
<gene>
    <name evidence="2" type="ORF">U9M48_035094</name>
</gene>
<dbReference type="Proteomes" id="UP001341281">
    <property type="component" value="Chromosome 08"/>
</dbReference>
<dbReference type="GO" id="GO:0009910">
    <property type="term" value="P:negative regulation of flower development"/>
    <property type="evidence" value="ECO:0007669"/>
    <property type="project" value="InterPro"/>
</dbReference>
<feature type="region of interest" description="Disordered" evidence="1">
    <location>
        <begin position="143"/>
        <end position="204"/>
    </location>
</feature>
<proteinExistence type="predicted"/>